<protein>
    <recommendedName>
        <fullName evidence="4">D-alanine--D-alanine ligase</fullName>
        <ecNumber evidence="4">6.3.2.4</ecNumber>
    </recommendedName>
    <alternativeName>
        <fullName evidence="4">D-Ala-D-Ala ligase</fullName>
    </alternativeName>
    <alternativeName>
        <fullName evidence="4">D-alanylalanine synthetase</fullName>
    </alternativeName>
</protein>
<comment type="subcellular location">
    <subcellularLocation>
        <location evidence="4">Cytoplasm</location>
    </subcellularLocation>
</comment>
<dbReference type="InterPro" id="IPR013815">
    <property type="entry name" value="ATP_grasp_subdomain_1"/>
</dbReference>
<dbReference type="AlphaFoldDB" id="A0A2T0PTS7"/>
<organism evidence="9 10">
    <name type="scientific">Allonocardiopsis opalescens</name>
    <dbReference type="NCBI Taxonomy" id="1144618"/>
    <lineage>
        <taxon>Bacteria</taxon>
        <taxon>Bacillati</taxon>
        <taxon>Actinomycetota</taxon>
        <taxon>Actinomycetes</taxon>
        <taxon>Streptosporangiales</taxon>
        <taxon>Allonocardiopsis</taxon>
    </lineage>
</organism>
<keyword evidence="4" id="KW-0133">Cell shape</keyword>
<evidence type="ECO:0000313" key="10">
    <source>
        <dbReference type="Proteomes" id="UP000237846"/>
    </source>
</evidence>
<sequence length="318" mass="32580">MRGADRVVVLAGGLTPEREVSLRSGARVAQALRSLDVEVQVAEADPALLGVLAADPPDAVFPLLHGATGEDGAIRQVLSLAGVGYVGAPAAACRLAYNKPVAAALVGAGGVAVPESVVLPRTLLADLGGTRVLEWVVKRLGLPLFVKPDRGGSALGARPVTDAAELPEALAVCMNYSDAALIEQRVAGTEITVGVLDLGAGPVALPPVEIVPDGGVYDYTARYTAGRTEFFCPPRLPEAAVDAARQAAVAVHRALGLRDLSRTDLIVDPAGTVHFLEVNVAPGMTDTSTLPMAIAAAGLDFAEVCRDLADQAARRGPG</sequence>
<dbReference type="NCBIfam" id="NF002378">
    <property type="entry name" value="PRK01372.1"/>
    <property type="match status" value="1"/>
</dbReference>
<feature type="active site" evidence="5">
    <location>
        <position position="288"/>
    </location>
</feature>
<dbReference type="GO" id="GO:0009252">
    <property type="term" value="P:peptidoglycan biosynthetic process"/>
    <property type="evidence" value="ECO:0007669"/>
    <property type="project" value="UniProtKB-UniRule"/>
</dbReference>
<evidence type="ECO:0000256" key="6">
    <source>
        <dbReference type="PIRSR" id="PIRSR039102-3"/>
    </source>
</evidence>
<dbReference type="GO" id="GO:0008360">
    <property type="term" value="P:regulation of cell shape"/>
    <property type="evidence" value="ECO:0007669"/>
    <property type="project" value="UniProtKB-KW"/>
</dbReference>
<feature type="binding site" evidence="6">
    <location>
        <position position="277"/>
    </location>
    <ligand>
        <name>Mg(2+)</name>
        <dbReference type="ChEBI" id="CHEBI:18420"/>
        <label>1</label>
    </ligand>
</feature>
<dbReference type="Pfam" id="PF07478">
    <property type="entry name" value="Dala_Dala_lig_C"/>
    <property type="match status" value="1"/>
</dbReference>
<evidence type="ECO:0000256" key="4">
    <source>
        <dbReference type="HAMAP-Rule" id="MF_00047"/>
    </source>
</evidence>
<evidence type="ECO:0000256" key="5">
    <source>
        <dbReference type="PIRSR" id="PIRSR039102-1"/>
    </source>
</evidence>
<keyword evidence="2 4" id="KW-0436">Ligase</keyword>
<dbReference type="Gene3D" id="3.40.50.20">
    <property type="match status" value="1"/>
</dbReference>
<keyword evidence="6" id="KW-0460">Magnesium</keyword>
<dbReference type="InterPro" id="IPR016185">
    <property type="entry name" value="PreATP-grasp_dom_sf"/>
</dbReference>
<feature type="binding site" evidence="6">
    <location>
        <position position="279"/>
    </location>
    <ligand>
        <name>Mg(2+)</name>
        <dbReference type="ChEBI" id="CHEBI:18420"/>
        <label>2</label>
    </ligand>
</feature>
<accession>A0A2T0PTS7</accession>
<comment type="function">
    <text evidence="4">Cell wall formation.</text>
</comment>
<feature type="domain" description="ATP-grasp" evidence="8">
    <location>
        <begin position="103"/>
        <end position="310"/>
    </location>
</feature>
<evidence type="ECO:0000256" key="2">
    <source>
        <dbReference type="ARBA" id="ARBA00022598"/>
    </source>
</evidence>
<dbReference type="GO" id="GO:0005524">
    <property type="term" value="F:ATP binding"/>
    <property type="evidence" value="ECO:0007669"/>
    <property type="project" value="UniProtKB-UniRule"/>
</dbReference>
<gene>
    <name evidence="4" type="primary">ddl</name>
    <name evidence="9" type="ORF">CLV72_11060</name>
</gene>
<comment type="similarity">
    <text evidence="1 4">Belongs to the D-alanine--D-alanine ligase family.</text>
</comment>
<dbReference type="SUPFAM" id="SSF52440">
    <property type="entry name" value="PreATP-grasp domain"/>
    <property type="match status" value="1"/>
</dbReference>
<name>A0A2T0PTS7_9ACTN</name>
<evidence type="ECO:0000256" key="7">
    <source>
        <dbReference type="PROSITE-ProRule" id="PRU00409"/>
    </source>
</evidence>
<keyword evidence="4" id="KW-0963">Cytoplasm</keyword>
<comment type="catalytic activity">
    <reaction evidence="4">
        <text>2 D-alanine + ATP = D-alanyl-D-alanine + ADP + phosphate + H(+)</text>
        <dbReference type="Rhea" id="RHEA:11224"/>
        <dbReference type="ChEBI" id="CHEBI:15378"/>
        <dbReference type="ChEBI" id="CHEBI:30616"/>
        <dbReference type="ChEBI" id="CHEBI:43474"/>
        <dbReference type="ChEBI" id="CHEBI:57416"/>
        <dbReference type="ChEBI" id="CHEBI:57822"/>
        <dbReference type="ChEBI" id="CHEBI:456216"/>
        <dbReference type="EC" id="6.3.2.4"/>
    </reaction>
</comment>
<keyword evidence="7" id="KW-0067">ATP-binding</keyword>
<dbReference type="PIRSF" id="PIRSF039102">
    <property type="entry name" value="Ddl/VanB"/>
    <property type="match status" value="1"/>
</dbReference>
<feature type="binding site" evidence="6">
    <location>
        <position position="264"/>
    </location>
    <ligand>
        <name>Mg(2+)</name>
        <dbReference type="ChEBI" id="CHEBI:18420"/>
        <label>1</label>
    </ligand>
</feature>
<dbReference type="PROSITE" id="PS50975">
    <property type="entry name" value="ATP_GRASP"/>
    <property type="match status" value="1"/>
</dbReference>
<feature type="active site" evidence="5">
    <location>
        <position position="153"/>
    </location>
</feature>
<keyword evidence="4" id="KW-0573">Peptidoglycan synthesis</keyword>
<evidence type="ECO:0000313" key="9">
    <source>
        <dbReference type="EMBL" id="PRX92300.1"/>
    </source>
</evidence>
<keyword evidence="10" id="KW-1185">Reference proteome</keyword>
<evidence type="ECO:0000256" key="3">
    <source>
        <dbReference type="ARBA" id="ARBA00023316"/>
    </source>
</evidence>
<dbReference type="HAMAP" id="MF_00047">
    <property type="entry name" value="Dala_Dala_lig"/>
    <property type="match status" value="1"/>
</dbReference>
<dbReference type="EMBL" id="PVZC01000010">
    <property type="protein sequence ID" value="PRX92300.1"/>
    <property type="molecule type" value="Genomic_DNA"/>
</dbReference>
<dbReference type="GO" id="GO:0071555">
    <property type="term" value="P:cell wall organization"/>
    <property type="evidence" value="ECO:0007669"/>
    <property type="project" value="UniProtKB-KW"/>
</dbReference>
<comment type="pathway">
    <text evidence="4">Cell wall biogenesis; peptidoglycan biosynthesis.</text>
</comment>
<dbReference type="RefSeq" id="WP_106252416.1">
    <property type="nucleotide sequence ID" value="NZ_PVZC01000010.1"/>
</dbReference>
<keyword evidence="7" id="KW-0547">Nucleotide-binding</keyword>
<dbReference type="InterPro" id="IPR005905">
    <property type="entry name" value="D_ala_D_ala"/>
</dbReference>
<dbReference type="SUPFAM" id="SSF56059">
    <property type="entry name" value="Glutathione synthetase ATP-binding domain-like"/>
    <property type="match status" value="1"/>
</dbReference>
<keyword evidence="6" id="KW-0464">Manganese</keyword>
<dbReference type="Gene3D" id="3.30.470.20">
    <property type="entry name" value="ATP-grasp fold, B domain"/>
    <property type="match status" value="1"/>
</dbReference>
<dbReference type="InterPro" id="IPR011095">
    <property type="entry name" value="Dala_Dala_lig_C"/>
</dbReference>
<keyword evidence="3 4" id="KW-0961">Cell wall biogenesis/degradation</keyword>
<dbReference type="Proteomes" id="UP000237846">
    <property type="component" value="Unassembled WGS sequence"/>
</dbReference>
<dbReference type="GO" id="GO:0008716">
    <property type="term" value="F:D-alanine-D-alanine ligase activity"/>
    <property type="evidence" value="ECO:0007669"/>
    <property type="project" value="UniProtKB-UniRule"/>
</dbReference>
<evidence type="ECO:0000259" key="8">
    <source>
        <dbReference type="PROSITE" id="PS50975"/>
    </source>
</evidence>
<dbReference type="GO" id="GO:0005737">
    <property type="term" value="C:cytoplasm"/>
    <property type="evidence" value="ECO:0007669"/>
    <property type="project" value="UniProtKB-SubCell"/>
</dbReference>
<comment type="cofactor">
    <cofactor evidence="6">
        <name>Mg(2+)</name>
        <dbReference type="ChEBI" id="CHEBI:18420"/>
    </cofactor>
    <cofactor evidence="6">
        <name>Mn(2+)</name>
        <dbReference type="ChEBI" id="CHEBI:29035"/>
    </cofactor>
    <text evidence="6">Binds 2 magnesium or manganese ions per subunit.</text>
</comment>
<dbReference type="UniPathway" id="UPA00219"/>
<dbReference type="Gene3D" id="3.30.1490.20">
    <property type="entry name" value="ATP-grasp fold, A domain"/>
    <property type="match status" value="1"/>
</dbReference>
<proteinExistence type="inferred from homology"/>
<dbReference type="PANTHER" id="PTHR23132">
    <property type="entry name" value="D-ALANINE--D-ALANINE LIGASE"/>
    <property type="match status" value="1"/>
</dbReference>
<dbReference type="OrthoDB" id="9813261at2"/>
<reference evidence="9 10" key="1">
    <citation type="submission" date="2018-03" db="EMBL/GenBank/DDBJ databases">
        <title>Genomic Encyclopedia of Archaeal and Bacterial Type Strains, Phase II (KMG-II): from individual species to whole genera.</title>
        <authorList>
            <person name="Goeker M."/>
        </authorList>
    </citation>
    <scope>NUCLEOTIDE SEQUENCE [LARGE SCALE GENOMIC DNA]</scope>
    <source>
        <strain evidence="9 10">DSM 45601</strain>
    </source>
</reference>
<dbReference type="GO" id="GO:0046872">
    <property type="term" value="F:metal ion binding"/>
    <property type="evidence" value="ECO:0007669"/>
    <property type="project" value="UniProtKB-KW"/>
</dbReference>
<evidence type="ECO:0000256" key="1">
    <source>
        <dbReference type="ARBA" id="ARBA00010871"/>
    </source>
</evidence>
<dbReference type="PANTHER" id="PTHR23132:SF23">
    <property type="entry name" value="D-ALANINE--D-ALANINE LIGASE B"/>
    <property type="match status" value="1"/>
</dbReference>
<feature type="binding site" evidence="6">
    <location>
        <position position="277"/>
    </location>
    <ligand>
        <name>Mg(2+)</name>
        <dbReference type="ChEBI" id="CHEBI:18420"/>
        <label>2</label>
    </ligand>
</feature>
<dbReference type="EC" id="6.3.2.4" evidence="4"/>
<dbReference type="InterPro" id="IPR011761">
    <property type="entry name" value="ATP-grasp"/>
</dbReference>
<keyword evidence="6" id="KW-0479">Metal-binding</keyword>
<comment type="caution">
    <text evidence="9">The sequence shown here is derived from an EMBL/GenBank/DDBJ whole genome shotgun (WGS) entry which is preliminary data.</text>
</comment>
<feature type="active site" evidence="5">
    <location>
        <position position="17"/>
    </location>
</feature>